<evidence type="ECO:0000313" key="1">
    <source>
        <dbReference type="EMBL" id="MBK1671109.1"/>
    </source>
</evidence>
<accession>A0ABS1DKT2</accession>
<comment type="caution">
    <text evidence="1">The sequence shown here is derived from an EMBL/GenBank/DDBJ whole genome shotgun (WGS) entry which is preliminary data.</text>
</comment>
<sequence length="140" mass="15367">MFRRYNTILLACVAALLTTIATFNVIVDPYGVWRLVDVPGFNAAKTERRDYNYLFKAVDLVRREAPVMLYGSSRAAFGLSPATTAELLGCADCAYNAALTGGHMTALTAYLDHRLEHGAPLETLLNSVPRSSDVRRIAVE</sequence>
<name>A0ABS1DKT2_9PROT</name>
<keyword evidence="2" id="KW-1185">Reference proteome</keyword>
<protein>
    <submittedName>
        <fullName evidence="1">Uncharacterized protein</fullName>
    </submittedName>
</protein>
<gene>
    <name evidence="1" type="ORF">CKO28_24190</name>
</gene>
<dbReference type="RefSeq" id="WP_200343600.1">
    <property type="nucleotide sequence ID" value="NZ_NRRL01000146.1"/>
</dbReference>
<organism evidence="1 2">
    <name type="scientific">Rhodovibrio sodomensis</name>
    <dbReference type="NCBI Taxonomy" id="1088"/>
    <lineage>
        <taxon>Bacteria</taxon>
        <taxon>Pseudomonadati</taxon>
        <taxon>Pseudomonadota</taxon>
        <taxon>Alphaproteobacteria</taxon>
        <taxon>Rhodospirillales</taxon>
        <taxon>Rhodovibrionaceae</taxon>
        <taxon>Rhodovibrio</taxon>
    </lineage>
</organism>
<dbReference type="Proteomes" id="UP001296873">
    <property type="component" value="Unassembled WGS sequence"/>
</dbReference>
<evidence type="ECO:0000313" key="2">
    <source>
        <dbReference type="Proteomes" id="UP001296873"/>
    </source>
</evidence>
<dbReference type="EMBL" id="NRRL01000146">
    <property type="protein sequence ID" value="MBK1671109.1"/>
    <property type="molecule type" value="Genomic_DNA"/>
</dbReference>
<proteinExistence type="predicted"/>
<reference evidence="1 2" key="1">
    <citation type="journal article" date="2020" name="Microorganisms">
        <title>Osmotic Adaptation and Compatible Solute Biosynthesis of Phototrophic Bacteria as Revealed from Genome Analyses.</title>
        <authorList>
            <person name="Imhoff J.F."/>
            <person name="Rahn T."/>
            <person name="Kunzel S."/>
            <person name="Keller A."/>
            <person name="Neulinger S.C."/>
        </authorList>
    </citation>
    <scope>NUCLEOTIDE SEQUENCE [LARGE SCALE GENOMIC DNA]</scope>
    <source>
        <strain evidence="1 2">DSM 9895</strain>
    </source>
</reference>